<dbReference type="Gene3D" id="3.20.20.80">
    <property type="entry name" value="Glycosidases"/>
    <property type="match status" value="1"/>
</dbReference>
<reference evidence="5 6" key="1">
    <citation type="submission" date="2022-05" db="EMBL/GenBank/DDBJ databases">
        <title>Sporolactobacillus sp nov CPB3-1, isolated from tree bark (Mangifera indica L.).</title>
        <authorList>
            <person name="Phuengjayaem S."/>
            <person name="Tanasupawat S."/>
        </authorList>
    </citation>
    <scope>NUCLEOTIDE SEQUENCE [LARGE SCALE GENOMIC DNA]</scope>
    <source>
        <strain evidence="5 6">CPB3-1</strain>
    </source>
</reference>
<evidence type="ECO:0000256" key="1">
    <source>
        <dbReference type="ARBA" id="ARBA00022801"/>
    </source>
</evidence>
<proteinExistence type="predicted"/>
<dbReference type="InterPro" id="IPR029070">
    <property type="entry name" value="Chitinase_insertion_sf"/>
</dbReference>
<dbReference type="EMBL" id="JAMAST010000024">
    <property type="protein sequence ID" value="MCL1632850.1"/>
    <property type="molecule type" value="Genomic_DNA"/>
</dbReference>
<dbReference type="InterPro" id="IPR018392">
    <property type="entry name" value="LysM"/>
</dbReference>
<evidence type="ECO:0000313" key="5">
    <source>
        <dbReference type="EMBL" id="MCL1632850.1"/>
    </source>
</evidence>
<feature type="domain" description="GH18" evidence="4">
    <location>
        <begin position="60"/>
        <end position="381"/>
    </location>
</feature>
<keyword evidence="6" id="KW-1185">Reference proteome</keyword>
<dbReference type="InterPro" id="IPR011583">
    <property type="entry name" value="Chitinase_II/V-like_cat"/>
</dbReference>
<dbReference type="RefSeq" id="WP_249103541.1">
    <property type="nucleotide sequence ID" value="NZ_JAMAST010000024.1"/>
</dbReference>
<dbReference type="Pfam" id="PF01476">
    <property type="entry name" value="LysM"/>
    <property type="match status" value="1"/>
</dbReference>
<comment type="caution">
    <text evidence="5">The sequence shown here is derived from an EMBL/GenBank/DDBJ whole genome shotgun (WGS) entry which is preliminary data.</text>
</comment>
<dbReference type="CDD" id="cd02874">
    <property type="entry name" value="GH18_CFLE_spore_hydrolase"/>
    <property type="match status" value="1"/>
</dbReference>
<sequence>MNIHVVQDGESLWGIANRYQVPLVNVVALNDLAFPDRLVPGQALVIPSMPPVFAPERPVIEVNAYTYQPAAEAAAEIVRRNAQLTNVIPFVYHVSEDGTLDDLDDQESIATAYAHSIMPIMSLANFSLNEPGADVAHAIFTSPSTRDRLLSAVIRVMRQKGYRGLNIDFESVRPDDRQGFNDFLQYVVDRLHPLGYHVSTAVMPKTAVDQPQADYVAYDYEAHGRIVDFVVLMTYEWGYRFGPPQAISPVNEMERVVTYALSVMPASKISLGFETYARDWLLPHKEGQEAETFSPKEALERAIAHSVTIQFDETAQSPFYHYAGSDGQRHEVWFEDARSAQAKFDLVRSYHLRGITYWALGFPYPENWALLEGNFTVGKWL</sequence>
<dbReference type="InterPro" id="IPR036779">
    <property type="entry name" value="LysM_dom_sf"/>
</dbReference>
<evidence type="ECO:0000259" key="3">
    <source>
        <dbReference type="PROSITE" id="PS51782"/>
    </source>
</evidence>
<evidence type="ECO:0000313" key="6">
    <source>
        <dbReference type="Proteomes" id="UP001203004"/>
    </source>
</evidence>
<dbReference type="Pfam" id="PF00704">
    <property type="entry name" value="Glyco_hydro_18"/>
    <property type="match status" value="1"/>
</dbReference>
<keyword evidence="2" id="KW-0326">Glycosidase</keyword>
<dbReference type="SMART" id="SM00257">
    <property type="entry name" value="LysM"/>
    <property type="match status" value="1"/>
</dbReference>
<name>A0ABT0MDA4_9BACL</name>
<dbReference type="SUPFAM" id="SSF54106">
    <property type="entry name" value="LysM domain"/>
    <property type="match status" value="1"/>
</dbReference>
<dbReference type="PANTHER" id="PTHR46066:SF2">
    <property type="entry name" value="CHITINASE DOMAIN-CONTAINING PROTEIN 1"/>
    <property type="match status" value="1"/>
</dbReference>
<dbReference type="InterPro" id="IPR001223">
    <property type="entry name" value="Glyco_hydro18_cat"/>
</dbReference>
<dbReference type="SUPFAM" id="SSF51445">
    <property type="entry name" value="(Trans)glycosidases"/>
    <property type="match status" value="1"/>
</dbReference>
<accession>A0ABT0MDA4</accession>
<dbReference type="InterPro" id="IPR017853">
    <property type="entry name" value="GH"/>
</dbReference>
<gene>
    <name evidence="5" type="ORF">M3N64_13060</name>
</gene>
<dbReference type="PROSITE" id="PS51782">
    <property type="entry name" value="LYSM"/>
    <property type="match status" value="1"/>
</dbReference>
<dbReference type="InterPro" id="IPR041704">
    <property type="entry name" value="CFLE_GH18"/>
</dbReference>
<dbReference type="Proteomes" id="UP001203004">
    <property type="component" value="Unassembled WGS sequence"/>
</dbReference>
<organism evidence="5 6">
    <name type="scientific">Sporolactobacillus mangiferae</name>
    <dbReference type="NCBI Taxonomy" id="2940498"/>
    <lineage>
        <taxon>Bacteria</taxon>
        <taxon>Bacillati</taxon>
        <taxon>Bacillota</taxon>
        <taxon>Bacilli</taxon>
        <taxon>Bacillales</taxon>
        <taxon>Sporolactobacillaceae</taxon>
        <taxon>Sporolactobacillus</taxon>
    </lineage>
</organism>
<dbReference type="SMART" id="SM00636">
    <property type="entry name" value="Glyco_18"/>
    <property type="match status" value="1"/>
</dbReference>
<dbReference type="GO" id="GO:0016787">
    <property type="term" value="F:hydrolase activity"/>
    <property type="evidence" value="ECO:0007669"/>
    <property type="project" value="UniProtKB-KW"/>
</dbReference>
<protein>
    <submittedName>
        <fullName evidence="5">Glycosyl hydrolase family 18 protein</fullName>
    </submittedName>
</protein>
<dbReference type="PANTHER" id="PTHR46066">
    <property type="entry name" value="CHITINASE DOMAIN-CONTAINING PROTEIN 1 FAMILY MEMBER"/>
    <property type="match status" value="1"/>
</dbReference>
<keyword evidence="1 5" id="KW-0378">Hydrolase</keyword>
<dbReference type="Gene3D" id="3.10.350.10">
    <property type="entry name" value="LysM domain"/>
    <property type="match status" value="1"/>
</dbReference>
<evidence type="ECO:0000259" key="4">
    <source>
        <dbReference type="PROSITE" id="PS51910"/>
    </source>
</evidence>
<evidence type="ECO:0000256" key="2">
    <source>
        <dbReference type="ARBA" id="ARBA00023295"/>
    </source>
</evidence>
<dbReference type="Gene3D" id="3.10.50.10">
    <property type="match status" value="1"/>
</dbReference>
<feature type="domain" description="LysM" evidence="3">
    <location>
        <begin position="2"/>
        <end position="46"/>
    </location>
</feature>
<dbReference type="CDD" id="cd00118">
    <property type="entry name" value="LysM"/>
    <property type="match status" value="1"/>
</dbReference>
<dbReference type="PROSITE" id="PS51910">
    <property type="entry name" value="GH18_2"/>
    <property type="match status" value="1"/>
</dbReference>